<dbReference type="HOGENOM" id="CLU_2744143_0_0_1"/>
<name>A0A0E0AG21_9ORYZ</name>
<reference evidence="1" key="1">
    <citation type="submission" date="2015-04" db="UniProtKB">
        <authorList>
            <consortium name="EnsemblPlants"/>
        </authorList>
    </citation>
    <scope>IDENTIFICATION</scope>
</reference>
<dbReference type="Proteomes" id="UP000026961">
    <property type="component" value="Chromosome 7"/>
</dbReference>
<protein>
    <submittedName>
        <fullName evidence="1">Uncharacterized protein</fullName>
    </submittedName>
</protein>
<evidence type="ECO:0000313" key="2">
    <source>
        <dbReference type="Proteomes" id="UP000026961"/>
    </source>
</evidence>
<dbReference type="AlphaFoldDB" id="A0A0E0AG21"/>
<organism evidence="1">
    <name type="scientific">Oryza glumipatula</name>
    <dbReference type="NCBI Taxonomy" id="40148"/>
    <lineage>
        <taxon>Eukaryota</taxon>
        <taxon>Viridiplantae</taxon>
        <taxon>Streptophyta</taxon>
        <taxon>Embryophyta</taxon>
        <taxon>Tracheophyta</taxon>
        <taxon>Spermatophyta</taxon>
        <taxon>Magnoliopsida</taxon>
        <taxon>Liliopsida</taxon>
        <taxon>Poales</taxon>
        <taxon>Poaceae</taxon>
        <taxon>BOP clade</taxon>
        <taxon>Oryzoideae</taxon>
        <taxon>Oryzeae</taxon>
        <taxon>Oryzinae</taxon>
        <taxon>Oryza</taxon>
    </lineage>
</organism>
<keyword evidence="2" id="KW-1185">Reference proteome</keyword>
<accession>A0A0E0AG21</accession>
<proteinExistence type="predicted"/>
<dbReference type="Gramene" id="OGLUM07G03320.1">
    <property type="protein sequence ID" value="OGLUM07G03320.1"/>
    <property type="gene ID" value="OGLUM07G03320"/>
</dbReference>
<reference evidence="1" key="2">
    <citation type="submission" date="2018-05" db="EMBL/GenBank/DDBJ databases">
        <title>OgluRS3 (Oryza glumaepatula Reference Sequence Version 3).</title>
        <authorList>
            <person name="Zhang J."/>
            <person name="Kudrna D."/>
            <person name="Lee S."/>
            <person name="Talag J."/>
            <person name="Welchert J."/>
            <person name="Wing R.A."/>
        </authorList>
    </citation>
    <scope>NUCLEOTIDE SEQUENCE [LARGE SCALE GENOMIC DNA]</scope>
</reference>
<sequence>MGGHGTAQLVVPREYVNRGSIEETGDGDGRRRRSLARWVLTSRWRGQTSSARESKSFPILEGISFSSKFPI</sequence>
<evidence type="ECO:0000313" key="1">
    <source>
        <dbReference type="EnsemblPlants" id="OGLUM07G03320.1"/>
    </source>
</evidence>
<dbReference type="EnsemblPlants" id="OGLUM07G03320.1">
    <property type="protein sequence ID" value="OGLUM07G03320.1"/>
    <property type="gene ID" value="OGLUM07G03320"/>
</dbReference>